<feature type="compositionally biased region" description="Polar residues" evidence="15">
    <location>
        <begin position="569"/>
        <end position="587"/>
    </location>
</feature>
<dbReference type="InterPro" id="IPR002110">
    <property type="entry name" value="Ankyrin_rpt"/>
</dbReference>
<proteinExistence type="inferred from homology"/>
<evidence type="ECO:0000259" key="16">
    <source>
        <dbReference type="PROSITE" id="PS52044"/>
    </source>
</evidence>
<dbReference type="GO" id="GO:0008270">
    <property type="term" value="F:zinc ion binding"/>
    <property type="evidence" value="ECO:0007669"/>
    <property type="project" value="UniProtKB-KW"/>
</dbReference>
<dbReference type="PROSITE" id="PS50088">
    <property type="entry name" value="ANK_REPEAT"/>
    <property type="match status" value="1"/>
</dbReference>
<keyword evidence="5" id="KW-0479">Metal-binding</keyword>
<feature type="compositionally biased region" description="Basic and acidic residues" evidence="15">
    <location>
        <begin position="591"/>
        <end position="604"/>
    </location>
</feature>
<feature type="region of interest" description="Disordered" evidence="15">
    <location>
        <begin position="138"/>
        <end position="162"/>
    </location>
</feature>
<evidence type="ECO:0000256" key="8">
    <source>
        <dbReference type="ARBA" id="ARBA00022771"/>
    </source>
</evidence>
<evidence type="ECO:0000256" key="10">
    <source>
        <dbReference type="ARBA" id="ARBA00022833"/>
    </source>
</evidence>
<feature type="domain" description="VLRF1" evidence="16">
    <location>
        <begin position="232"/>
        <end position="373"/>
    </location>
</feature>
<dbReference type="Proteomes" id="UP000504603">
    <property type="component" value="Unplaced"/>
</dbReference>
<dbReference type="GO" id="GO:0004519">
    <property type="term" value="F:endonuclease activity"/>
    <property type="evidence" value="ECO:0007669"/>
    <property type="project" value="UniProtKB-KW"/>
</dbReference>
<evidence type="ECO:0000256" key="5">
    <source>
        <dbReference type="ARBA" id="ARBA00022723"/>
    </source>
</evidence>
<organism evidence="17 18">
    <name type="scientific">Momordica charantia</name>
    <name type="common">Bitter gourd</name>
    <name type="synonym">Balsam pear</name>
    <dbReference type="NCBI Taxonomy" id="3673"/>
    <lineage>
        <taxon>Eukaryota</taxon>
        <taxon>Viridiplantae</taxon>
        <taxon>Streptophyta</taxon>
        <taxon>Embryophyta</taxon>
        <taxon>Tracheophyta</taxon>
        <taxon>Spermatophyta</taxon>
        <taxon>Magnoliopsida</taxon>
        <taxon>eudicotyledons</taxon>
        <taxon>Gunneridae</taxon>
        <taxon>Pentapetalae</taxon>
        <taxon>rosids</taxon>
        <taxon>fabids</taxon>
        <taxon>Cucurbitales</taxon>
        <taxon>Cucurbitaceae</taxon>
        <taxon>Momordiceae</taxon>
        <taxon>Momordica</taxon>
    </lineage>
</organism>
<evidence type="ECO:0000256" key="11">
    <source>
        <dbReference type="ARBA" id="ARBA00023043"/>
    </source>
</evidence>
<dbReference type="InterPro" id="IPR041540">
    <property type="entry name" value="VATC"/>
</dbReference>
<dbReference type="GO" id="GO:0005737">
    <property type="term" value="C:cytoplasm"/>
    <property type="evidence" value="ECO:0007669"/>
    <property type="project" value="UniProtKB-SubCell"/>
</dbReference>
<evidence type="ECO:0000313" key="17">
    <source>
        <dbReference type="Proteomes" id="UP000504603"/>
    </source>
</evidence>
<dbReference type="InterPro" id="IPR041175">
    <property type="entry name" value="VLRF1/Vms1"/>
</dbReference>
<evidence type="ECO:0000256" key="1">
    <source>
        <dbReference type="ARBA" id="ARBA00004496"/>
    </source>
</evidence>
<dbReference type="InterPro" id="IPR036770">
    <property type="entry name" value="Ankyrin_rpt-contain_sf"/>
</dbReference>
<dbReference type="InterPro" id="IPR036236">
    <property type="entry name" value="Znf_C2H2_sf"/>
</dbReference>
<sequence>METNSAAVVVSNTPSISPEKRNRSIFDVPPDFFDACKLLRSPYSYTSSTGGSYRNSSSAENPVDSENNSSDFKESSVAHRWTCNTCKAQFESLLDQRSHFKSDLHRFNVKLSIAGKNIVKEDDFDELTSDSFRDFDVSSISGSEDETEKEVHSRNEGSKGTSDNVNKKRLFVHLRTGERVSVWKCLLINESDNVSYEDDKTSISSSAVYAHYLRENEVIARLKSLNLEPRDGTRLRIVLLASGGHFAGCVFDGNSVVAHKTFHRYVVRAKSGKKQSSKDASGKTISSAGASLRRHNELALKKEIQDLLAAWKSYFNASSCVYIYAPSNNRQLLFNGEKPYFSDQHSAIRNIPLTVRRPTLKEARRVYEQLVQVVHEVDEKEISSTSEHNSPLSAVTTDNCIQDVSKEKVIGDLEKDARTHTVESVECAITSESESEVICRTTPLHEASESGNADKVLELLEQGLDPCIKDERGRTPYMLASEKEVRNNFRRFMASNLDKWDWNAAKVPSALTKEMEESQAAKQAEKEAKRKARAKELKKLKKEKAKKAQAQAAESQKAVKVEQSRAIGSVSNNRAESTSGKQITQEMGQAAEREKRAAAAERRIAAAAATDVSSSTTPNSSQTKSGEAGDVNCSCCSTSLAGKVPFHRYNYKYCSSTCMHVHREVLEGN</sequence>
<evidence type="ECO:0000256" key="2">
    <source>
        <dbReference type="ARBA" id="ARBA00009262"/>
    </source>
</evidence>
<keyword evidence="11 13" id="KW-0040">ANK repeat</keyword>
<accession>A0A6J1D1D4</accession>
<protein>
    <submittedName>
        <fullName evidence="18">Ankyrin repeat and zinc finger domain-containing protein 1</fullName>
    </submittedName>
</protein>
<feature type="region of interest" description="Disordered" evidence="15">
    <location>
        <begin position="539"/>
        <end position="630"/>
    </location>
</feature>
<feature type="compositionally biased region" description="Low complexity" evidence="15">
    <location>
        <begin position="46"/>
        <end position="58"/>
    </location>
</feature>
<dbReference type="PROSITE" id="PS50297">
    <property type="entry name" value="ANK_REP_REGION"/>
    <property type="match status" value="1"/>
</dbReference>
<evidence type="ECO:0000256" key="12">
    <source>
        <dbReference type="ARBA" id="ARBA00023054"/>
    </source>
</evidence>
<dbReference type="OrthoDB" id="429841at2759"/>
<keyword evidence="7 14" id="KW-0255">Endonuclease</keyword>
<keyword evidence="9 14" id="KW-0378">Hydrolase</keyword>
<dbReference type="PROSITE" id="PS00028">
    <property type="entry name" value="ZINC_FINGER_C2H2_1"/>
    <property type="match status" value="1"/>
</dbReference>
<feature type="repeat" description="ANK" evidence="13">
    <location>
        <begin position="439"/>
        <end position="471"/>
    </location>
</feature>
<gene>
    <name evidence="18" type="primary">LOC111016102</name>
</gene>
<dbReference type="PANTHER" id="PTHR16036:SF2">
    <property type="entry name" value="TRNA ENDONUCLEASE ANKZF1"/>
    <property type="match status" value="1"/>
</dbReference>
<evidence type="ECO:0000256" key="4">
    <source>
        <dbReference type="ARBA" id="ARBA00022722"/>
    </source>
</evidence>
<keyword evidence="10" id="KW-0862">Zinc</keyword>
<evidence type="ECO:0000256" key="13">
    <source>
        <dbReference type="PROSITE-ProRule" id="PRU00023"/>
    </source>
</evidence>
<comment type="domain">
    <text evidence="14">The VLRF1 domain mediates binding to the 60S ribosomal subunit.</text>
</comment>
<keyword evidence="3 14" id="KW-0963">Cytoplasm</keyword>
<evidence type="ECO:0000256" key="9">
    <source>
        <dbReference type="ARBA" id="ARBA00022801"/>
    </source>
</evidence>
<keyword evidence="8" id="KW-0863">Zinc-finger</keyword>
<dbReference type="PANTHER" id="PTHR16036">
    <property type="entry name" value="ANKYRIN REPEAT AND ZINC FINGER DOMAIN-CONTAINING PROTEIN 1"/>
    <property type="match status" value="1"/>
</dbReference>
<evidence type="ECO:0000313" key="18">
    <source>
        <dbReference type="RefSeq" id="XP_022147077.1"/>
    </source>
</evidence>
<dbReference type="InterPro" id="IPR047139">
    <property type="entry name" value="ANKZ1/VMS1"/>
</dbReference>
<feature type="region of interest" description="Disordered" evidence="15">
    <location>
        <begin position="46"/>
        <end position="71"/>
    </location>
</feature>
<feature type="active site" evidence="14">
    <location>
        <position position="275"/>
    </location>
</feature>
<evidence type="ECO:0000256" key="3">
    <source>
        <dbReference type="ARBA" id="ARBA00022490"/>
    </source>
</evidence>
<dbReference type="SUPFAM" id="SSF57667">
    <property type="entry name" value="beta-beta-alpha zinc fingers"/>
    <property type="match status" value="1"/>
</dbReference>
<evidence type="ECO:0000256" key="14">
    <source>
        <dbReference type="PROSITE-ProRule" id="PRU01389"/>
    </source>
</evidence>
<dbReference type="PROSITE" id="PS52044">
    <property type="entry name" value="VLRF1"/>
    <property type="match status" value="1"/>
</dbReference>
<dbReference type="AlphaFoldDB" id="A0A6J1D1D4"/>
<dbReference type="SUPFAM" id="SSF48403">
    <property type="entry name" value="Ankyrin repeat"/>
    <property type="match status" value="1"/>
</dbReference>
<dbReference type="GO" id="GO:0016787">
    <property type="term" value="F:hydrolase activity"/>
    <property type="evidence" value="ECO:0007669"/>
    <property type="project" value="UniProtKB-KW"/>
</dbReference>
<dbReference type="GO" id="GO:0036503">
    <property type="term" value="P:ERAD pathway"/>
    <property type="evidence" value="ECO:0007669"/>
    <property type="project" value="TreeGrafter"/>
</dbReference>
<dbReference type="KEGG" id="mcha:111016102"/>
<evidence type="ECO:0000256" key="6">
    <source>
        <dbReference type="ARBA" id="ARBA00022737"/>
    </source>
</evidence>
<keyword evidence="12" id="KW-0175">Coiled coil</keyword>
<keyword evidence="4 14" id="KW-0540">Nuclease</keyword>
<evidence type="ECO:0000256" key="15">
    <source>
        <dbReference type="SAM" id="MobiDB-lite"/>
    </source>
</evidence>
<feature type="compositionally biased region" description="Polar residues" evidence="15">
    <location>
        <begin position="611"/>
        <end position="625"/>
    </location>
</feature>
<keyword evidence="17" id="KW-1185">Reference proteome</keyword>
<name>A0A6J1D1D4_MOMCH</name>
<reference evidence="18" key="1">
    <citation type="submission" date="2025-08" db="UniProtKB">
        <authorList>
            <consortium name="RefSeq"/>
        </authorList>
    </citation>
    <scope>IDENTIFICATION</scope>
    <source>
        <strain evidence="18">OHB3-1</strain>
    </source>
</reference>
<keyword evidence="6" id="KW-0677">Repeat</keyword>
<dbReference type="GeneID" id="111016102"/>
<dbReference type="Gene3D" id="1.25.40.20">
    <property type="entry name" value="Ankyrin repeat-containing domain"/>
    <property type="match status" value="1"/>
</dbReference>
<dbReference type="Pfam" id="PF18826">
    <property type="entry name" value="bVLRF1"/>
    <property type="match status" value="1"/>
</dbReference>
<comment type="subcellular location">
    <subcellularLocation>
        <location evidence="1">Cytoplasm</location>
    </subcellularLocation>
</comment>
<comment type="similarity">
    <text evidence="2 14">Belongs to the ANKZF1/VMS1 family.</text>
</comment>
<dbReference type="Pfam" id="PF18716">
    <property type="entry name" value="VATC"/>
    <property type="match status" value="1"/>
</dbReference>
<evidence type="ECO:0000256" key="7">
    <source>
        <dbReference type="ARBA" id="ARBA00022759"/>
    </source>
</evidence>
<dbReference type="RefSeq" id="XP_022147077.1">
    <property type="nucleotide sequence ID" value="XM_022291385.1"/>
</dbReference>
<dbReference type="InterPro" id="IPR013087">
    <property type="entry name" value="Znf_C2H2_type"/>
</dbReference>